<dbReference type="InterPro" id="IPR036465">
    <property type="entry name" value="vWFA_dom_sf"/>
</dbReference>
<gene>
    <name evidence="2" type="ORF">SAMN04488589_2590</name>
</gene>
<name>A0A7Z7FF84_9EURY</name>
<dbReference type="PANTHER" id="PTHR41248">
    <property type="entry name" value="NORD PROTEIN"/>
    <property type="match status" value="1"/>
</dbReference>
<dbReference type="InterPro" id="IPR002035">
    <property type="entry name" value="VWF_A"/>
</dbReference>
<protein>
    <recommendedName>
        <fullName evidence="1">VWFA domain-containing protein</fullName>
    </recommendedName>
</protein>
<reference evidence="2 3" key="1">
    <citation type="submission" date="2016-10" db="EMBL/GenBank/DDBJ databases">
        <authorList>
            <person name="Varghese N."/>
            <person name="Submissions S."/>
        </authorList>
    </citation>
    <scope>NUCLEOTIDE SEQUENCE [LARGE SCALE GENOMIC DNA]</scope>
    <source>
        <strain evidence="2 3">PL 12/M</strain>
    </source>
</reference>
<dbReference type="PROSITE" id="PS50234">
    <property type="entry name" value="VWFA"/>
    <property type="match status" value="1"/>
</dbReference>
<comment type="caution">
    <text evidence="2">The sequence shown here is derived from an EMBL/GenBank/DDBJ whole genome shotgun (WGS) entry which is preliminary data.</text>
</comment>
<dbReference type="SMART" id="SM00327">
    <property type="entry name" value="VWA"/>
    <property type="match status" value="1"/>
</dbReference>
<dbReference type="InterPro" id="IPR051928">
    <property type="entry name" value="NorD/CobT"/>
</dbReference>
<evidence type="ECO:0000313" key="2">
    <source>
        <dbReference type="EMBL" id="SDG28701.1"/>
    </source>
</evidence>
<accession>A0A7Z7FF84</accession>
<dbReference type="RefSeq" id="WP_238380835.1">
    <property type="nucleotide sequence ID" value="NZ_FNCA01000011.1"/>
</dbReference>
<sequence length="1140" mass="129231">MSTDKITGLISSYFPSLESSLVSKLATGFDNLEENALETILHAGKGAQKRGQRILIAYLGAAPGVYKTLGKTEFNNWLELAKKVSLLSISCCEGFFDSSPDIINKGGFELLEKWTLRGIELSEQNKWIAIAYFKHTGEVVVTTEPERFLKLVSHGSELGNINTKVAEAYFEHLLQLSSVIDETDFATYCEIVEKISSIHWLTGIELIDITEKILTEIPPQKRKKLLISMKETLECGELVTMALFRNAGIIVEKTDDEKLTRLIDATCSLANEDRKSASYFLKTYPQHIDTLELSEALEWINKGTRELNKNKDALREFITTTFALGKYENTTHKTRSEIVDAGIKLADIQTECLESYFENASAAYNILAKDMFSIWAEIGEGIALQDPDSAREYYEKSVASLSKIPPQLHEEIFSIADKLLQKEEALTSAFFANLGNFSEKNKPENAEKWANIGIRVYGKDRKLAPDFFANSPGLLEKLDMEELEEWTLKGMEAADEKKPAGKAYFSLESKSSREFVEELTGAIALKKVANVLRYYALGLSGSNFIIRSMAALPLQIEVQGMNPIIAGNTIYLAPKIGVYENIEDNFKIYKLSVMHEVGHARYSSLDVEPEKLTELEKKIKEKYPVAITDNKQDAESIDLVDLLSLFPNQILAATIFGLLEDARVEYMIMEHYRGVRTDLEEVRHKMLFMRDIPESELEKFMEGLLWISTGHEARSELELDDILPGIQRSLQDELEKRIFTTGSSTFSTLELAFETYRSLEDKLGPLGEINYRMIRNIEYRGMDVGATGQTDPMMTKPYENVIKNFIPETEADLTADEERPKEQATDKPTQPLENNWRVLGSYKYDEWDSTINDYRSEWSTVNEMEPYGGNTAHYKKALERYGNEIALLRHTFGLMKPEAFHRMKGQNDGTEIDIDAYTESLITKKCGSNPDEGMYIRWDKQERDVATLFLMDVSASTRKILGMDGRSIIDVEKDALIIMSQALESIGDKYAIYAFSGKSKDNVEYFKIKEFDERFSDDVARRMSILSSESNTRLGPAIRHSIKKLEKNGARTKMLVLLSDGEPYDRARGEDSYQGDIAQEDTRMAISEGKNRGMHFFCITVDKNPGEYLNNIFSDVGYTIIDDALMLPEMLPLLYKRLTT</sequence>
<dbReference type="AlphaFoldDB" id="A0A7Z7FF84"/>
<feature type="domain" description="VWFA" evidence="1">
    <location>
        <begin position="946"/>
        <end position="1138"/>
    </location>
</feature>
<dbReference type="Proteomes" id="UP000199259">
    <property type="component" value="Unassembled WGS sequence"/>
</dbReference>
<evidence type="ECO:0000313" key="3">
    <source>
        <dbReference type="Proteomes" id="UP000199259"/>
    </source>
</evidence>
<organism evidence="2 3">
    <name type="scientific">Methanolobus vulcani</name>
    <dbReference type="NCBI Taxonomy" id="38026"/>
    <lineage>
        <taxon>Archaea</taxon>
        <taxon>Methanobacteriati</taxon>
        <taxon>Methanobacteriota</taxon>
        <taxon>Stenosarchaea group</taxon>
        <taxon>Methanomicrobia</taxon>
        <taxon>Methanosarcinales</taxon>
        <taxon>Methanosarcinaceae</taxon>
        <taxon>Methanolobus</taxon>
    </lineage>
</organism>
<dbReference type="CDD" id="cd01454">
    <property type="entry name" value="vWA_norD_type"/>
    <property type="match status" value="1"/>
</dbReference>
<dbReference type="EMBL" id="FNCA01000011">
    <property type="protein sequence ID" value="SDG28701.1"/>
    <property type="molecule type" value="Genomic_DNA"/>
</dbReference>
<proteinExistence type="predicted"/>
<dbReference type="SUPFAM" id="SSF53300">
    <property type="entry name" value="vWA-like"/>
    <property type="match status" value="1"/>
</dbReference>
<keyword evidence="3" id="KW-1185">Reference proteome</keyword>
<dbReference type="Gene3D" id="3.40.50.410">
    <property type="entry name" value="von Willebrand factor, type A domain"/>
    <property type="match status" value="1"/>
</dbReference>
<evidence type="ECO:0000259" key="1">
    <source>
        <dbReference type="PROSITE" id="PS50234"/>
    </source>
</evidence>
<dbReference type="PANTHER" id="PTHR41248:SF1">
    <property type="entry name" value="NORD PROTEIN"/>
    <property type="match status" value="1"/>
</dbReference>